<sequence>MAMQERNHDGKPLYVAGIAGLNASATAFAHKNRFTQSALPQMFVDSTEDPITVTVSEICFAGEIKKGGPQ</sequence>
<accession>A0ABU4YEU3</accession>
<proteinExistence type="predicted"/>
<evidence type="ECO:0000313" key="1">
    <source>
        <dbReference type="EMBL" id="MDX8484793.1"/>
    </source>
</evidence>
<comment type="caution">
    <text evidence="1">The sequence shown here is derived from an EMBL/GenBank/DDBJ whole genome shotgun (WGS) entry which is preliminary data.</text>
</comment>
<gene>
    <name evidence="1" type="ORF">RFM52_06295</name>
</gene>
<keyword evidence="2" id="KW-1185">Reference proteome</keyword>
<evidence type="ECO:0000313" key="2">
    <source>
        <dbReference type="Proteomes" id="UP001280156"/>
    </source>
</evidence>
<dbReference type="EMBL" id="JAVIIV010000003">
    <property type="protein sequence ID" value="MDX8484793.1"/>
    <property type="molecule type" value="Genomic_DNA"/>
</dbReference>
<dbReference type="Proteomes" id="UP001280156">
    <property type="component" value="Unassembled WGS sequence"/>
</dbReference>
<reference evidence="1 2" key="1">
    <citation type="submission" date="2023-08" db="EMBL/GenBank/DDBJ databases">
        <title>Implementing the SeqCode for naming new Mesorhizobium species isolated from Vachellia karroo root nodules.</title>
        <authorList>
            <person name="Van Lill M."/>
        </authorList>
    </citation>
    <scope>NUCLEOTIDE SEQUENCE [LARGE SCALE GENOMIC DNA]</scope>
    <source>
        <strain evidence="1 2">VK2B</strain>
    </source>
</reference>
<name>A0ABU4YEU3_9HYPH</name>
<organism evidence="1 2">
    <name type="scientific">Mesorhizobium humile</name>
    <dbReference type="NCBI Taxonomy" id="3072313"/>
    <lineage>
        <taxon>Bacteria</taxon>
        <taxon>Pseudomonadati</taxon>
        <taxon>Pseudomonadota</taxon>
        <taxon>Alphaproteobacteria</taxon>
        <taxon>Hyphomicrobiales</taxon>
        <taxon>Phyllobacteriaceae</taxon>
        <taxon>Mesorhizobium</taxon>
    </lineage>
</organism>
<dbReference type="RefSeq" id="WP_320294646.1">
    <property type="nucleotide sequence ID" value="NZ_JAVIIU010000003.1"/>
</dbReference>
<protein>
    <submittedName>
        <fullName evidence="1">Uncharacterized protein</fullName>
    </submittedName>
</protein>